<dbReference type="Proteomes" id="UP000502996">
    <property type="component" value="Chromosome"/>
</dbReference>
<dbReference type="GO" id="GO:0046872">
    <property type="term" value="F:metal ion binding"/>
    <property type="evidence" value="ECO:0007669"/>
    <property type="project" value="UniProtKB-UniRule"/>
</dbReference>
<comment type="similarity">
    <text evidence="1 8">Belongs to the peptidase M4 family.</text>
</comment>
<keyword evidence="5 8" id="KW-0862">Zinc</keyword>
<reference evidence="12 13" key="1">
    <citation type="submission" date="2020-02" db="EMBL/GenBank/DDBJ databases">
        <title>Full genome sequence of Nocardioides sp. R-3366.</title>
        <authorList>
            <person name="Im W.-T."/>
        </authorList>
    </citation>
    <scope>NUCLEOTIDE SEQUENCE [LARGE SCALE GENOMIC DNA]</scope>
    <source>
        <strain evidence="12 13">R-3366</strain>
    </source>
</reference>
<dbReference type="RefSeq" id="WP_165236279.1">
    <property type="nucleotide sequence ID" value="NZ_CP049257.1"/>
</dbReference>
<dbReference type="Gene3D" id="3.10.170.10">
    <property type="match status" value="1"/>
</dbReference>
<protein>
    <recommendedName>
        <fullName evidence="8">Neutral metalloproteinase</fullName>
        <ecNumber evidence="8">3.4.24.-</ecNumber>
    </recommendedName>
</protein>
<comment type="subcellular location">
    <subcellularLocation>
        <location evidence="8">Secreted</location>
    </subcellularLocation>
</comment>
<accession>A0A6G6WGY2</accession>
<keyword evidence="8" id="KW-0964">Secreted</keyword>
<evidence type="ECO:0000313" key="12">
    <source>
        <dbReference type="EMBL" id="QIG44588.1"/>
    </source>
</evidence>
<dbReference type="InterPro" id="IPR001570">
    <property type="entry name" value="Peptidase_M4_C_domain"/>
</dbReference>
<dbReference type="Pfam" id="PF02868">
    <property type="entry name" value="Peptidase_M4_C"/>
    <property type="match status" value="1"/>
</dbReference>
<keyword evidence="2 8" id="KW-0645">Protease</keyword>
<dbReference type="InterPro" id="IPR027268">
    <property type="entry name" value="Peptidase_M4/M1_CTD_sf"/>
</dbReference>
<dbReference type="InterPro" id="IPR013856">
    <property type="entry name" value="Peptidase_M4_domain"/>
</dbReference>
<dbReference type="SUPFAM" id="SSF55486">
    <property type="entry name" value="Metalloproteases ('zincins'), catalytic domain"/>
    <property type="match status" value="1"/>
</dbReference>
<dbReference type="Pfam" id="PF20242">
    <property type="entry name" value="Emfourin"/>
    <property type="match status" value="1"/>
</dbReference>
<name>A0A6G6WGY2_9ACTN</name>
<feature type="compositionally biased region" description="Polar residues" evidence="9">
    <location>
        <begin position="326"/>
        <end position="335"/>
    </location>
</feature>
<evidence type="ECO:0000256" key="4">
    <source>
        <dbReference type="ARBA" id="ARBA00022801"/>
    </source>
</evidence>
<keyword evidence="6 8" id="KW-0482">Metalloprotease</keyword>
<dbReference type="AlphaFoldDB" id="A0A6G6WGY2"/>
<proteinExistence type="inferred from homology"/>
<feature type="domain" description="Peptidase M4 C-terminal" evidence="11">
    <location>
        <begin position="165"/>
        <end position="326"/>
    </location>
</feature>
<evidence type="ECO:0000313" key="13">
    <source>
        <dbReference type="Proteomes" id="UP000502996"/>
    </source>
</evidence>
<evidence type="ECO:0000259" key="10">
    <source>
        <dbReference type="Pfam" id="PF01447"/>
    </source>
</evidence>
<dbReference type="GO" id="GO:0006508">
    <property type="term" value="P:proteolysis"/>
    <property type="evidence" value="ECO:0007669"/>
    <property type="project" value="UniProtKB-KW"/>
</dbReference>
<feature type="active site" description="Proton donor" evidence="7">
    <location>
        <position position="256"/>
    </location>
</feature>
<dbReference type="EC" id="3.4.24.-" evidence="8"/>
<dbReference type="InterPro" id="IPR052759">
    <property type="entry name" value="Metalloprotease_M4"/>
</dbReference>
<evidence type="ECO:0000256" key="6">
    <source>
        <dbReference type="ARBA" id="ARBA00023049"/>
    </source>
</evidence>
<comment type="function">
    <text evidence="8">Extracellular zinc metalloprotease.</text>
</comment>
<evidence type="ECO:0000256" key="3">
    <source>
        <dbReference type="ARBA" id="ARBA00022723"/>
    </source>
</evidence>
<dbReference type="PANTHER" id="PTHR43579">
    <property type="match status" value="1"/>
</dbReference>
<evidence type="ECO:0000256" key="5">
    <source>
        <dbReference type="ARBA" id="ARBA00022833"/>
    </source>
</evidence>
<dbReference type="EMBL" id="CP049257">
    <property type="protein sequence ID" value="QIG44588.1"/>
    <property type="molecule type" value="Genomic_DNA"/>
</dbReference>
<dbReference type="InterPro" id="IPR023612">
    <property type="entry name" value="Peptidase_M4"/>
</dbReference>
<evidence type="ECO:0000256" key="7">
    <source>
        <dbReference type="PIRSR" id="PIRSR623612-1"/>
    </source>
</evidence>
<sequence length="433" mass="45580">MSARCIVPPYLLQRLAESRPEAAAWLERQLAHDDDVRLQRTLTVPAAASGESWVVHDAGHGSTLPGRVVRRPGQPASGDVAVDEAAEGVAGALALYADVYGRDSYDDAGATVVATVHYERDYDNAFWNGTQLVFGDGDGEVFGRFTAAVDVLGHELTHAVTERTAGLAYEGQSGALNESISDVFGSCLKQRLLGQDAVAGDWLIGAGLFLPGVQGRALRDMAHPGTAYDDPRLGQDPQPAHLDDYVETTDDNGGVHINSGIPNRAFQLAAVAVGGSSAEGAGRIWYAALTGGLSSRTDFAGFAAATVAAAGEHADAVEEAWRTVGVTPQSATSGAGQPPPASPERSERTVRVRRSGGFAGLVADGRVDLDADDTRGPELAQLVDRIDLREVRAGEPRPDMYVYAFDLCGDTATVPEQHLTADLRRVASLVLEG</sequence>
<dbReference type="PRINTS" id="PR00730">
    <property type="entry name" value="THERMOLYSIN"/>
</dbReference>
<evidence type="ECO:0000259" key="11">
    <source>
        <dbReference type="Pfam" id="PF02868"/>
    </source>
</evidence>
<organism evidence="12 13">
    <name type="scientific">Nocardioides anomalus</name>
    <dbReference type="NCBI Taxonomy" id="2712223"/>
    <lineage>
        <taxon>Bacteria</taxon>
        <taxon>Bacillati</taxon>
        <taxon>Actinomycetota</taxon>
        <taxon>Actinomycetes</taxon>
        <taxon>Propionibacteriales</taxon>
        <taxon>Nocardioidaceae</taxon>
        <taxon>Nocardioides</taxon>
    </lineage>
</organism>
<dbReference type="GO" id="GO:0005576">
    <property type="term" value="C:extracellular region"/>
    <property type="evidence" value="ECO:0007669"/>
    <property type="project" value="UniProtKB-SubCell"/>
</dbReference>
<gene>
    <name evidence="12" type="ORF">G5V58_18975</name>
</gene>
<dbReference type="KEGG" id="nano:G5V58_18975"/>
<feature type="region of interest" description="Disordered" evidence="9">
    <location>
        <begin position="325"/>
        <end position="349"/>
    </location>
</feature>
<dbReference type="CDD" id="cd09597">
    <property type="entry name" value="M4_TLP"/>
    <property type="match status" value="1"/>
</dbReference>
<evidence type="ECO:0000256" key="1">
    <source>
        <dbReference type="ARBA" id="ARBA00009388"/>
    </source>
</evidence>
<dbReference type="Pfam" id="PF01447">
    <property type="entry name" value="Peptidase_M4"/>
    <property type="match status" value="1"/>
</dbReference>
<keyword evidence="3" id="KW-0479">Metal-binding</keyword>
<evidence type="ECO:0000256" key="2">
    <source>
        <dbReference type="ARBA" id="ARBA00022670"/>
    </source>
</evidence>
<keyword evidence="4 8" id="KW-0378">Hydrolase</keyword>
<keyword evidence="13" id="KW-1185">Reference proteome</keyword>
<dbReference type="InterPro" id="IPR049457">
    <property type="entry name" value="Emfourin"/>
</dbReference>
<evidence type="ECO:0000256" key="9">
    <source>
        <dbReference type="SAM" id="MobiDB-lite"/>
    </source>
</evidence>
<comment type="cofactor">
    <cofactor evidence="8">
        <name>Zn(2+)</name>
        <dbReference type="ChEBI" id="CHEBI:29105"/>
    </cofactor>
</comment>
<feature type="domain" description="Peptidase M4" evidence="10">
    <location>
        <begin position="81"/>
        <end position="162"/>
    </location>
</feature>
<dbReference type="Gene3D" id="1.10.390.10">
    <property type="entry name" value="Neutral Protease Domain 2"/>
    <property type="match status" value="1"/>
</dbReference>
<feature type="active site" evidence="7">
    <location>
        <position position="155"/>
    </location>
</feature>
<dbReference type="PANTHER" id="PTHR43579:SF1">
    <property type="entry name" value="NEUTRAL METALLOPROTEINASE"/>
    <property type="match status" value="1"/>
</dbReference>
<evidence type="ECO:0000256" key="8">
    <source>
        <dbReference type="RuleBase" id="RU366073"/>
    </source>
</evidence>
<dbReference type="GO" id="GO:0004222">
    <property type="term" value="F:metalloendopeptidase activity"/>
    <property type="evidence" value="ECO:0007669"/>
    <property type="project" value="UniProtKB-UniRule"/>
</dbReference>